<evidence type="ECO:0000256" key="4">
    <source>
        <dbReference type="ARBA" id="ARBA00022692"/>
    </source>
</evidence>
<dbReference type="GO" id="GO:0080143">
    <property type="term" value="P:regulation of amino acid export"/>
    <property type="evidence" value="ECO:0007669"/>
    <property type="project" value="InterPro"/>
</dbReference>
<evidence type="ECO:0000256" key="3">
    <source>
        <dbReference type="ARBA" id="ARBA00022448"/>
    </source>
</evidence>
<protein>
    <submittedName>
        <fullName evidence="9">Uncharacterized protein</fullName>
    </submittedName>
</protein>
<dbReference type="PANTHER" id="PTHR33228">
    <property type="entry name" value="PROTEIN GLUTAMINE DUMPER 4-RELATED"/>
    <property type="match status" value="1"/>
</dbReference>
<feature type="compositionally biased region" description="Basic and acidic residues" evidence="8">
    <location>
        <begin position="108"/>
        <end position="127"/>
    </location>
</feature>
<proteinExistence type="inferred from homology"/>
<evidence type="ECO:0000256" key="2">
    <source>
        <dbReference type="ARBA" id="ARBA00009977"/>
    </source>
</evidence>
<dbReference type="InterPro" id="IPR040359">
    <property type="entry name" value="GDU"/>
</dbReference>
<feature type="region of interest" description="Disordered" evidence="8">
    <location>
        <begin position="41"/>
        <end position="64"/>
    </location>
</feature>
<feature type="region of interest" description="Disordered" evidence="8">
    <location>
        <begin position="87"/>
        <end position="127"/>
    </location>
</feature>
<evidence type="ECO:0000256" key="5">
    <source>
        <dbReference type="ARBA" id="ARBA00022970"/>
    </source>
</evidence>
<dbReference type="EMBL" id="VEPZ02001021">
    <property type="protein sequence ID" value="KAE8701581.1"/>
    <property type="molecule type" value="Genomic_DNA"/>
</dbReference>
<reference evidence="9" key="1">
    <citation type="submission" date="2019-09" db="EMBL/GenBank/DDBJ databases">
        <title>Draft genome information of white flower Hibiscus syriacus.</title>
        <authorList>
            <person name="Kim Y.-M."/>
        </authorList>
    </citation>
    <scope>NUCLEOTIDE SEQUENCE [LARGE SCALE GENOMIC DNA]</scope>
    <source>
        <strain evidence="9">YM2019G1</strain>
    </source>
</reference>
<evidence type="ECO:0000256" key="1">
    <source>
        <dbReference type="ARBA" id="ARBA00004167"/>
    </source>
</evidence>
<keyword evidence="6" id="KW-1133">Transmembrane helix</keyword>
<accession>A0A6A3AAN4</accession>
<comment type="similarity">
    <text evidence="2">Belongs to the GLUTAMINE DUMPER 1 (TC 9.B.60) family.</text>
</comment>
<keyword evidence="7" id="KW-0472">Membrane</keyword>
<comment type="caution">
    <text evidence="9">The sequence shown here is derived from an EMBL/GenBank/DDBJ whole genome shotgun (WGS) entry which is preliminary data.</text>
</comment>
<gene>
    <name evidence="9" type="ORF">F3Y22_tig00110540pilonHSYRG00037</name>
</gene>
<dbReference type="AlphaFoldDB" id="A0A6A3AAN4"/>
<evidence type="ECO:0000256" key="7">
    <source>
        <dbReference type="ARBA" id="ARBA00023136"/>
    </source>
</evidence>
<comment type="subcellular location">
    <subcellularLocation>
        <location evidence="1">Membrane</location>
        <topology evidence="1">Single-pass membrane protein</topology>
    </subcellularLocation>
</comment>
<evidence type="ECO:0000256" key="6">
    <source>
        <dbReference type="ARBA" id="ARBA00022989"/>
    </source>
</evidence>
<sequence length="127" mass="13231">MATVAANSTAVAQACSTWHSPVPYLFGAFFYCRRLTDRLLNAGGGGDGGRDDESGGNDGGSKKKKMKVFEENILVIMAGDERPTFLATPVSTKAPSFGDLNGGGGGSEKAESGGDNKPKEEDTRNPN</sequence>
<keyword evidence="5" id="KW-0029">Amino-acid transport</keyword>
<keyword evidence="4" id="KW-0812">Transmembrane</keyword>
<dbReference type="GO" id="GO:0016020">
    <property type="term" value="C:membrane"/>
    <property type="evidence" value="ECO:0007669"/>
    <property type="project" value="UniProtKB-SubCell"/>
</dbReference>
<evidence type="ECO:0000256" key="8">
    <source>
        <dbReference type="SAM" id="MobiDB-lite"/>
    </source>
</evidence>
<evidence type="ECO:0000313" key="10">
    <source>
        <dbReference type="Proteomes" id="UP000436088"/>
    </source>
</evidence>
<dbReference type="PANTHER" id="PTHR33228:SF77">
    <property type="entry name" value="PROTEIN GLUTAMINE DUMPER 2"/>
    <property type="match status" value="1"/>
</dbReference>
<organism evidence="9 10">
    <name type="scientific">Hibiscus syriacus</name>
    <name type="common">Rose of Sharon</name>
    <dbReference type="NCBI Taxonomy" id="106335"/>
    <lineage>
        <taxon>Eukaryota</taxon>
        <taxon>Viridiplantae</taxon>
        <taxon>Streptophyta</taxon>
        <taxon>Embryophyta</taxon>
        <taxon>Tracheophyta</taxon>
        <taxon>Spermatophyta</taxon>
        <taxon>Magnoliopsida</taxon>
        <taxon>eudicotyledons</taxon>
        <taxon>Gunneridae</taxon>
        <taxon>Pentapetalae</taxon>
        <taxon>rosids</taxon>
        <taxon>malvids</taxon>
        <taxon>Malvales</taxon>
        <taxon>Malvaceae</taxon>
        <taxon>Malvoideae</taxon>
        <taxon>Hibiscus</taxon>
    </lineage>
</organism>
<dbReference type="GO" id="GO:0006865">
    <property type="term" value="P:amino acid transport"/>
    <property type="evidence" value="ECO:0007669"/>
    <property type="project" value="UniProtKB-KW"/>
</dbReference>
<evidence type="ECO:0000313" key="9">
    <source>
        <dbReference type="EMBL" id="KAE8701581.1"/>
    </source>
</evidence>
<name>A0A6A3AAN4_HIBSY</name>
<keyword evidence="10" id="KW-1185">Reference proteome</keyword>
<dbReference type="Proteomes" id="UP000436088">
    <property type="component" value="Unassembled WGS sequence"/>
</dbReference>
<keyword evidence="3" id="KW-0813">Transport</keyword>